<organism evidence="1 2">
    <name type="scientific">Rhodococcus jostii</name>
    <dbReference type="NCBI Taxonomy" id="132919"/>
    <lineage>
        <taxon>Bacteria</taxon>
        <taxon>Bacillati</taxon>
        <taxon>Actinomycetota</taxon>
        <taxon>Actinomycetes</taxon>
        <taxon>Mycobacteriales</taxon>
        <taxon>Nocardiaceae</taxon>
        <taxon>Rhodococcus</taxon>
    </lineage>
</organism>
<comment type="caution">
    <text evidence="1">The sequence shown here is derived from an EMBL/GenBank/DDBJ whole genome shotgun (WGS) entry which is preliminary data.</text>
</comment>
<gene>
    <name evidence="1" type="ORF">R3Q59_35580</name>
</gene>
<accession>A0ABU4CQJ9</accession>
<dbReference type="EMBL" id="JAWLKA010000029">
    <property type="protein sequence ID" value="MDV6285810.1"/>
    <property type="molecule type" value="Genomic_DNA"/>
</dbReference>
<name>A0ABU4CQJ9_RHOJO</name>
<dbReference type="RefSeq" id="WP_317571127.1">
    <property type="nucleotide sequence ID" value="NZ_JAWLKA010000029.1"/>
</dbReference>
<proteinExistence type="predicted"/>
<keyword evidence="2" id="KW-1185">Reference proteome</keyword>
<protein>
    <submittedName>
        <fullName evidence="1">Uncharacterized protein</fullName>
    </submittedName>
</protein>
<reference evidence="1 2" key="1">
    <citation type="submission" date="2023-10" db="EMBL/GenBank/DDBJ databases">
        <title>Development of a sustainable strategy for remediation of hydrocarbon-contaminated territories based on the waste exchange concept.</title>
        <authorList>
            <person name="Krivoruchko A."/>
        </authorList>
    </citation>
    <scope>NUCLEOTIDE SEQUENCE [LARGE SCALE GENOMIC DNA]</scope>
    <source>
        <strain evidence="1 2">IEGM 60</strain>
    </source>
</reference>
<dbReference type="Proteomes" id="UP001185737">
    <property type="component" value="Unassembled WGS sequence"/>
</dbReference>
<evidence type="ECO:0000313" key="2">
    <source>
        <dbReference type="Proteomes" id="UP001185737"/>
    </source>
</evidence>
<evidence type="ECO:0000313" key="1">
    <source>
        <dbReference type="EMBL" id="MDV6285810.1"/>
    </source>
</evidence>
<sequence length="45" mass="4912">MMLVERGTPPVITIDATGDLADRGWARDRVIDSLIDDFGLVVDVP</sequence>